<dbReference type="FunFam" id="3.40.50.720:FF:000084">
    <property type="entry name" value="Short-chain dehydrogenase reductase"/>
    <property type="match status" value="1"/>
</dbReference>
<dbReference type="Proteomes" id="UP000568380">
    <property type="component" value="Unassembled WGS sequence"/>
</dbReference>
<dbReference type="EMBL" id="JACHIN010000009">
    <property type="protein sequence ID" value="MBB5080956.1"/>
    <property type="molecule type" value="Genomic_DNA"/>
</dbReference>
<proteinExistence type="inferred from homology"/>
<evidence type="ECO:0000313" key="4">
    <source>
        <dbReference type="EMBL" id="MBB5080956.1"/>
    </source>
</evidence>
<sequence length="250" mass="25850">MTKMKAVVIGGTHGIGLAIAESMTKRGAEVLVTGRNERNLESAAPLVAHALRSDLADMADVRALGPAVKESLGEVDHVFVNAGIAEGGPFESVTEESYDRQFAVNTKGVLFSTQQLIPLIRRGGSIVFTTSVADSGGTAGMSVYAASKAAVWSLAQVLAAELLPRGIRVNAVQPGFIDTPTAGVVGFTPEERAAFKEAGDLATPMRRHGTSEEVAEAAVFLALEATYTTGVKLPVDGGIGQGLTVLTDGS</sequence>
<dbReference type="InterPro" id="IPR020904">
    <property type="entry name" value="Sc_DH/Rdtase_CS"/>
</dbReference>
<comment type="similarity">
    <text evidence="1">Belongs to the short-chain dehydrogenases/reductases (SDR) family.</text>
</comment>
<evidence type="ECO:0000313" key="5">
    <source>
        <dbReference type="Proteomes" id="UP000568380"/>
    </source>
</evidence>
<dbReference type="PANTHER" id="PTHR42760:SF115">
    <property type="entry name" value="3-OXOACYL-[ACYL-CARRIER-PROTEIN] REDUCTASE FABG"/>
    <property type="match status" value="1"/>
</dbReference>
<dbReference type="InterPro" id="IPR057326">
    <property type="entry name" value="KR_dom"/>
</dbReference>
<dbReference type="InterPro" id="IPR002347">
    <property type="entry name" value="SDR_fam"/>
</dbReference>
<dbReference type="SMART" id="SM00822">
    <property type="entry name" value="PKS_KR"/>
    <property type="match status" value="1"/>
</dbReference>
<organism evidence="4 5">
    <name type="scientific">Nonomuraea endophytica</name>
    <dbReference type="NCBI Taxonomy" id="714136"/>
    <lineage>
        <taxon>Bacteria</taxon>
        <taxon>Bacillati</taxon>
        <taxon>Actinomycetota</taxon>
        <taxon>Actinomycetes</taxon>
        <taxon>Streptosporangiales</taxon>
        <taxon>Streptosporangiaceae</taxon>
        <taxon>Nonomuraea</taxon>
    </lineage>
</organism>
<protein>
    <recommendedName>
        <fullName evidence="3">Ketoreductase domain-containing protein</fullName>
    </recommendedName>
</protein>
<dbReference type="PANTHER" id="PTHR42760">
    <property type="entry name" value="SHORT-CHAIN DEHYDROGENASES/REDUCTASES FAMILY MEMBER"/>
    <property type="match status" value="1"/>
</dbReference>
<comment type="caution">
    <text evidence="4">The sequence shown here is derived from an EMBL/GenBank/DDBJ whole genome shotgun (WGS) entry which is preliminary data.</text>
</comment>
<name>A0A7W8A7B8_9ACTN</name>
<dbReference type="InterPro" id="IPR036291">
    <property type="entry name" value="NAD(P)-bd_dom_sf"/>
</dbReference>
<dbReference type="CDD" id="cd05233">
    <property type="entry name" value="SDR_c"/>
    <property type="match status" value="1"/>
</dbReference>
<dbReference type="PRINTS" id="PR00080">
    <property type="entry name" value="SDRFAMILY"/>
</dbReference>
<dbReference type="AlphaFoldDB" id="A0A7W8A7B8"/>
<feature type="domain" description="Ketoreductase" evidence="3">
    <location>
        <begin position="6"/>
        <end position="175"/>
    </location>
</feature>
<evidence type="ECO:0000256" key="2">
    <source>
        <dbReference type="ARBA" id="ARBA00023002"/>
    </source>
</evidence>
<evidence type="ECO:0000259" key="3">
    <source>
        <dbReference type="SMART" id="SM00822"/>
    </source>
</evidence>
<dbReference type="GO" id="GO:0016616">
    <property type="term" value="F:oxidoreductase activity, acting on the CH-OH group of donors, NAD or NADP as acceptor"/>
    <property type="evidence" value="ECO:0007669"/>
    <property type="project" value="UniProtKB-ARBA"/>
</dbReference>
<dbReference type="PRINTS" id="PR00081">
    <property type="entry name" value="GDHRDH"/>
</dbReference>
<dbReference type="Pfam" id="PF13561">
    <property type="entry name" value="adh_short_C2"/>
    <property type="match status" value="1"/>
</dbReference>
<dbReference type="RefSeq" id="WP_184967859.1">
    <property type="nucleotide sequence ID" value="NZ_JACHIN010000009.1"/>
</dbReference>
<accession>A0A7W8A7B8</accession>
<dbReference type="PROSITE" id="PS00061">
    <property type="entry name" value="ADH_SHORT"/>
    <property type="match status" value="1"/>
</dbReference>
<dbReference type="SUPFAM" id="SSF51735">
    <property type="entry name" value="NAD(P)-binding Rossmann-fold domains"/>
    <property type="match status" value="1"/>
</dbReference>
<evidence type="ECO:0000256" key="1">
    <source>
        <dbReference type="ARBA" id="ARBA00006484"/>
    </source>
</evidence>
<dbReference type="Gene3D" id="3.40.50.720">
    <property type="entry name" value="NAD(P)-binding Rossmann-like Domain"/>
    <property type="match status" value="1"/>
</dbReference>
<keyword evidence="5" id="KW-1185">Reference proteome</keyword>
<gene>
    <name evidence="4" type="ORF">HNR40_006445</name>
</gene>
<keyword evidence="2" id="KW-0560">Oxidoreductase</keyword>
<reference evidence="4 5" key="1">
    <citation type="submission" date="2020-08" db="EMBL/GenBank/DDBJ databases">
        <title>Genomic Encyclopedia of Type Strains, Phase IV (KMG-IV): sequencing the most valuable type-strain genomes for metagenomic binning, comparative biology and taxonomic classification.</title>
        <authorList>
            <person name="Goeker M."/>
        </authorList>
    </citation>
    <scope>NUCLEOTIDE SEQUENCE [LARGE SCALE GENOMIC DNA]</scope>
    <source>
        <strain evidence="4 5">DSM 45385</strain>
    </source>
</reference>